<evidence type="ECO:0000313" key="7">
    <source>
        <dbReference type="EMBL" id="GER26672.1"/>
    </source>
</evidence>
<feature type="transmembrane region" description="Helical" evidence="6">
    <location>
        <begin position="39"/>
        <end position="60"/>
    </location>
</feature>
<dbReference type="InterPro" id="IPR023395">
    <property type="entry name" value="MCP_dom_sf"/>
</dbReference>
<keyword evidence="5 6" id="KW-0472">Membrane</keyword>
<keyword evidence="3 6" id="KW-0812">Transmembrane</keyword>
<dbReference type="Pfam" id="PF00153">
    <property type="entry name" value="Mito_carr"/>
    <property type="match status" value="1"/>
</dbReference>
<dbReference type="Proteomes" id="UP000325081">
    <property type="component" value="Unassembled WGS sequence"/>
</dbReference>
<dbReference type="PRINTS" id="PR00926">
    <property type="entry name" value="MITOCARRIER"/>
</dbReference>
<reference evidence="8" key="1">
    <citation type="journal article" date="2019" name="Curr. Biol.">
        <title>Genome Sequence of Striga asiatica Provides Insight into the Evolution of Plant Parasitism.</title>
        <authorList>
            <person name="Yoshida S."/>
            <person name="Kim S."/>
            <person name="Wafula E.K."/>
            <person name="Tanskanen J."/>
            <person name="Kim Y.M."/>
            <person name="Honaas L."/>
            <person name="Yang Z."/>
            <person name="Spallek T."/>
            <person name="Conn C.E."/>
            <person name="Ichihashi Y."/>
            <person name="Cheong K."/>
            <person name="Cui S."/>
            <person name="Der J.P."/>
            <person name="Gundlach H."/>
            <person name="Jiao Y."/>
            <person name="Hori C."/>
            <person name="Ishida J.K."/>
            <person name="Kasahara H."/>
            <person name="Kiba T."/>
            <person name="Kim M.S."/>
            <person name="Koo N."/>
            <person name="Laohavisit A."/>
            <person name="Lee Y.H."/>
            <person name="Lumba S."/>
            <person name="McCourt P."/>
            <person name="Mortimer J.C."/>
            <person name="Mutuku J.M."/>
            <person name="Nomura T."/>
            <person name="Sasaki-Sekimoto Y."/>
            <person name="Seto Y."/>
            <person name="Wang Y."/>
            <person name="Wakatake T."/>
            <person name="Sakakibara H."/>
            <person name="Demura T."/>
            <person name="Yamaguchi S."/>
            <person name="Yoneyama K."/>
            <person name="Manabe R.I."/>
            <person name="Nelson D.C."/>
            <person name="Schulman A.H."/>
            <person name="Timko M.P."/>
            <person name="dePamphilis C.W."/>
            <person name="Choi D."/>
            <person name="Shirasu K."/>
        </authorList>
    </citation>
    <scope>NUCLEOTIDE SEQUENCE [LARGE SCALE GENOMIC DNA]</scope>
    <source>
        <strain evidence="8">cv. UVA1</strain>
    </source>
</reference>
<gene>
    <name evidence="7" type="ORF">STAS_02338</name>
</gene>
<dbReference type="EMBL" id="BKCP01001114">
    <property type="protein sequence ID" value="GER26672.1"/>
    <property type="molecule type" value="Genomic_DNA"/>
</dbReference>
<organism evidence="7 8">
    <name type="scientific">Striga asiatica</name>
    <name type="common">Asiatic witchweed</name>
    <name type="synonym">Buchnera asiatica</name>
    <dbReference type="NCBI Taxonomy" id="4170"/>
    <lineage>
        <taxon>Eukaryota</taxon>
        <taxon>Viridiplantae</taxon>
        <taxon>Streptophyta</taxon>
        <taxon>Embryophyta</taxon>
        <taxon>Tracheophyta</taxon>
        <taxon>Spermatophyta</taxon>
        <taxon>Magnoliopsida</taxon>
        <taxon>eudicotyledons</taxon>
        <taxon>Gunneridae</taxon>
        <taxon>Pentapetalae</taxon>
        <taxon>asterids</taxon>
        <taxon>lamiids</taxon>
        <taxon>Lamiales</taxon>
        <taxon>Orobanchaceae</taxon>
        <taxon>Buchnereae</taxon>
        <taxon>Striga</taxon>
    </lineage>
</organism>
<keyword evidence="4" id="KW-0677">Repeat</keyword>
<dbReference type="SUPFAM" id="SSF103506">
    <property type="entry name" value="Mitochondrial carrier"/>
    <property type="match status" value="1"/>
</dbReference>
<sequence>VTYPLDVLRLRLAVEPGYRTMTHVTSCCKLLKEDGYNGLGLSLIGIAPYIFVNFCIFYLVNKSNPKKYQNRTEATLGTTLVSATVATLMCYPLDTVRRQTQMKGTPLMDYVKMQPLGFIE</sequence>
<name>A0A5A7P1P2_STRAF</name>
<dbReference type="InterPro" id="IPR018108">
    <property type="entry name" value="MCP_transmembrane"/>
</dbReference>
<keyword evidence="2" id="KW-0813">Transport</keyword>
<dbReference type="InterPro" id="IPR002067">
    <property type="entry name" value="MCP"/>
</dbReference>
<comment type="subcellular location">
    <subcellularLocation>
        <location evidence="1">Membrane</location>
        <topology evidence="1">Multi-pass membrane protein</topology>
    </subcellularLocation>
</comment>
<dbReference type="Gene3D" id="1.50.40.10">
    <property type="entry name" value="Mitochondrial carrier domain"/>
    <property type="match status" value="1"/>
</dbReference>
<feature type="non-terminal residue" evidence="7">
    <location>
        <position position="1"/>
    </location>
</feature>
<protein>
    <submittedName>
        <fullName evidence="7">Thylakoid ATP/ADP carrier</fullName>
    </submittedName>
</protein>
<accession>A0A5A7P1P2</accession>
<dbReference type="OrthoDB" id="270584at2759"/>
<dbReference type="PANTHER" id="PTHR24089">
    <property type="entry name" value="SOLUTE CARRIER FAMILY 25"/>
    <property type="match status" value="1"/>
</dbReference>
<comment type="caution">
    <text evidence="7">The sequence shown here is derived from an EMBL/GenBank/DDBJ whole genome shotgun (WGS) entry which is preliminary data.</text>
</comment>
<evidence type="ECO:0000256" key="4">
    <source>
        <dbReference type="ARBA" id="ARBA00022737"/>
    </source>
</evidence>
<evidence type="ECO:0000256" key="5">
    <source>
        <dbReference type="ARBA" id="ARBA00023136"/>
    </source>
</evidence>
<evidence type="ECO:0000313" key="8">
    <source>
        <dbReference type="Proteomes" id="UP000325081"/>
    </source>
</evidence>
<proteinExistence type="predicted"/>
<dbReference type="GO" id="GO:0016020">
    <property type="term" value="C:membrane"/>
    <property type="evidence" value="ECO:0007669"/>
    <property type="project" value="UniProtKB-SubCell"/>
</dbReference>
<evidence type="ECO:0000256" key="3">
    <source>
        <dbReference type="ARBA" id="ARBA00022692"/>
    </source>
</evidence>
<dbReference type="AlphaFoldDB" id="A0A5A7P1P2"/>
<evidence type="ECO:0000256" key="6">
    <source>
        <dbReference type="SAM" id="Phobius"/>
    </source>
</evidence>
<keyword evidence="6" id="KW-1133">Transmembrane helix</keyword>
<evidence type="ECO:0000256" key="2">
    <source>
        <dbReference type="ARBA" id="ARBA00022448"/>
    </source>
</evidence>
<dbReference type="GO" id="GO:0055085">
    <property type="term" value="P:transmembrane transport"/>
    <property type="evidence" value="ECO:0007669"/>
    <property type="project" value="InterPro"/>
</dbReference>
<feature type="non-terminal residue" evidence="7">
    <location>
        <position position="120"/>
    </location>
</feature>
<evidence type="ECO:0000256" key="1">
    <source>
        <dbReference type="ARBA" id="ARBA00004141"/>
    </source>
</evidence>
<keyword evidence="8" id="KW-1185">Reference proteome</keyword>